<evidence type="ECO:0000259" key="1">
    <source>
        <dbReference type="Pfam" id="PF13843"/>
    </source>
</evidence>
<dbReference type="PANTHER" id="PTHR47272:SF1">
    <property type="entry name" value="PIGGYBAC TRANSPOSABLE ELEMENT-DERIVED PROTEIN 3-LIKE"/>
    <property type="match status" value="1"/>
</dbReference>
<dbReference type="Pfam" id="PF13843">
    <property type="entry name" value="DDE_Tnp_1_7"/>
    <property type="match status" value="1"/>
</dbReference>
<keyword evidence="3" id="KW-1185">Reference proteome</keyword>
<comment type="caution">
    <text evidence="2">The sequence shown here is derived from an EMBL/GenBank/DDBJ whole genome shotgun (WGS) entry which is preliminary data.</text>
</comment>
<dbReference type="EMBL" id="CACRXK020013804">
    <property type="protein sequence ID" value="CAB4025753.1"/>
    <property type="molecule type" value="Genomic_DNA"/>
</dbReference>
<dbReference type="InterPro" id="IPR029526">
    <property type="entry name" value="PGBD"/>
</dbReference>
<gene>
    <name evidence="2" type="ORF">PACLA_8A037185</name>
</gene>
<reference evidence="2" key="1">
    <citation type="submission" date="2020-04" db="EMBL/GenBank/DDBJ databases">
        <authorList>
            <person name="Alioto T."/>
            <person name="Alioto T."/>
            <person name="Gomez Garrido J."/>
        </authorList>
    </citation>
    <scope>NUCLEOTIDE SEQUENCE</scope>
    <source>
        <strain evidence="2">A484AB</strain>
    </source>
</reference>
<name>A0A7D9JAM2_PARCT</name>
<sequence length="269" mass="30486">MKQWLPSKEDHLKKYLPKKPKKWGFKLWARCSSTGFMHKFDIYQGKGTGRDDDVSDYGLGGNVVLKLCASLPPNQNFKVFADNYVSNFALVSALAQRGLHYVGTIANNCLHGAPLKSEKELKKEGRGSYHCVVETSKNLFLVLWLDNKCVTVVSSYLVAEPVGSVQRYDRSQKKHISVDRPHVIGVYNIGQSPRGRPSLGSIPKKRKVQVNSAPIADIRFDGICHFPSFGEKRQRCRHWSRWVFICALSEVQYAFVLEQKPKLFPCLPC</sequence>
<dbReference type="AlphaFoldDB" id="A0A7D9JAM2"/>
<feature type="domain" description="PiggyBac transposable element-derived protein" evidence="1">
    <location>
        <begin position="13"/>
        <end position="188"/>
    </location>
</feature>
<evidence type="ECO:0000313" key="2">
    <source>
        <dbReference type="EMBL" id="CAB4025753.1"/>
    </source>
</evidence>
<dbReference type="Proteomes" id="UP001152795">
    <property type="component" value="Unassembled WGS sequence"/>
</dbReference>
<dbReference type="OrthoDB" id="123207at2759"/>
<proteinExistence type="predicted"/>
<dbReference type="PANTHER" id="PTHR47272">
    <property type="entry name" value="DDE_TNP_1_7 DOMAIN-CONTAINING PROTEIN"/>
    <property type="match status" value="1"/>
</dbReference>
<accession>A0A7D9JAM2</accession>
<evidence type="ECO:0000313" key="3">
    <source>
        <dbReference type="Proteomes" id="UP001152795"/>
    </source>
</evidence>
<organism evidence="2 3">
    <name type="scientific">Paramuricea clavata</name>
    <name type="common">Red gorgonian</name>
    <name type="synonym">Violescent sea-whip</name>
    <dbReference type="NCBI Taxonomy" id="317549"/>
    <lineage>
        <taxon>Eukaryota</taxon>
        <taxon>Metazoa</taxon>
        <taxon>Cnidaria</taxon>
        <taxon>Anthozoa</taxon>
        <taxon>Octocorallia</taxon>
        <taxon>Malacalcyonacea</taxon>
        <taxon>Plexauridae</taxon>
        <taxon>Paramuricea</taxon>
    </lineage>
</organism>
<protein>
    <recommendedName>
        <fullName evidence="1">PiggyBac transposable element-derived protein domain-containing protein</fullName>
    </recommendedName>
</protein>